<feature type="signal peptide" evidence="2">
    <location>
        <begin position="1"/>
        <end position="21"/>
    </location>
</feature>
<dbReference type="InterPro" id="IPR008160">
    <property type="entry name" value="Collagen"/>
</dbReference>
<feature type="compositionally biased region" description="Low complexity" evidence="1">
    <location>
        <begin position="167"/>
        <end position="188"/>
    </location>
</feature>
<comment type="caution">
    <text evidence="3">The sequence shown here is derived from an EMBL/GenBank/DDBJ whole genome shotgun (WGS) entry which is preliminary data.</text>
</comment>
<keyword evidence="4" id="KW-1185">Reference proteome</keyword>
<dbReference type="Pfam" id="PF01391">
    <property type="entry name" value="Collagen"/>
    <property type="match status" value="1"/>
</dbReference>
<proteinExistence type="predicted"/>
<dbReference type="InterPro" id="IPR008983">
    <property type="entry name" value="Tumour_necrosis_fac-like_dom"/>
</dbReference>
<dbReference type="Proteomes" id="UP000800984">
    <property type="component" value="Unassembled WGS sequence"/>
</dbReference>
<organism evidence="3 4">
    <name type="scientific">Flavobacterium difficile</name>
    <dbReference type="NCBI Taxonomy" id="2709659"/>
    <lineage>
        <taxon>Bacteria</taxon>
        <taxon>Pseudomonadati</taxon>
        <taxon>Bacteroidota</taxon>
        <taxon>Flavobacteriia</taxon>
        <taxon>Flavobacteriales</taxon>
        <taxon>Flavobacteriaceae</taxon>
        <taxon>Flavobacterium</taxon>
    </lineage>
</organism>
<evidence type="ECO:0000256" key="1">
    <source>
        <dbReference type="SAM" id="MobiDB-lite"/>
    </source>
</evidence>
<feature type="region of interest" description="Disordered" evidence="1">
    <location>
        <begin position="134"/>
        <end position="231"/>
    </location>
</feature>
<feature type="compositionally biased region" description="Low complexity" evidence="1">
    <location>
        <begin position="149"/>
        <end position="160"/>
    </location>
</feature>
<evidence type="ECO:0000313" key="4">
    <source>
        <dbReference type="Proteomes" id="UP000800984"/>
    </source>
</evidence>
<gene>
    <name evidence="3" type="ORF">G4D72_02485</name>
</gene>
<evidence type="ECO:0000313" key="3">
    <source>
        <dbReference type="EMBL" id="NHM00972.1"/>
    </source>
</evidence>
<name>A0ABX0I5D2_9FLAO</name>
<reference evidence="3 4" key="1">
    <citation type="submission" date="2020-02" db="EMBL/GenBank/DDBJ databases">
        <authorList>
            <person name="Chen W.-M."/>
        </authorList>
    </citation>
    <scope>NUCLEOTIDE SEQUENCE [LARGE SCALE GENOMIC DNA]</scope>
    <source>
        <strain evidence="3 4">KDG-16</strain>
    </source>
</reference>
<dbReference type="PANTHER" id="PTHR24637:SF422">
    <property type="entry name" value="COLLAGEN IV NC1 DOMAIN-CONTAINING PROTEIN"/>
    <property type="match status" value="1"/>
</dbReference>
<accession>A0ABX0I5D2</accession>
<dbReference type="RefSeq" id="WP_166076003.1">
    <property type="nucleotide sequence ID" value="NZ_JAAJBT010000001.1"/>
</dbReference>
<sequence>MKNIKKLIIATSLFIGSLVFAQAPEKMSYQAVVRNTTNNLVTNQPVGMQISILQGSATGTAVYVETQTPTSNANGLVSLEIGGGAVVSGNLATINWANGPYFIKTETDPTGGSSYTITGTSQLLSAPYALYAKTSGSSTPGPAGPQGPQGPQGMMGLTGPAGPQGLTGASGAQGPAGATGPIGPAGPQGLTGATGATGPQGLTGPMGPQGPMGAIGATGPQGAVGATGQGVPAGGTTGQVLAKVNATDFNTQWVTPSTGGSGAQVALYATKTANPQVLSLANGVNTGDLVTYNNVITSNTTFGTYNTATNTFTVSQAGVYYIQANTRTPDASPATNTTNQFLFVDVDNAGITGVNNIITDYQAANNTNFPSGVKGKGFTSVMYFLNAGQTINIKGLTANSSTLSQPLNTNGSCQFMIVKM</sequence>
<keyword evidence="2" id="KW-0732">Signal</keyword>
<dbReference type="PANTHER" id="PTHR24637">
    <property type="entry name" value="COLLAGEN"/>
    <property type="match status" value="1"/>
</dbReference>
<feature type="chain" id="PRO_5046403256" evidence="2">
    <location>
        <begin position="22"/>
        <end position="420"/>
    </location>
</feature>
<evidence type="ECO:0000256" key="2">
    <source>
        <dbReference type="SAM" id="SignalP"/>
    </source>
</evidence>
<dbReference type="Gene3D" id="2.60.120.40">
    <property type="match status" value="1"/>
</dbReference>
<dbReference type="EMBL" id="JAAJBT010000001">
    <property type="protein sequence ID" value="NHM00972.1"/>
    <property type="molecule type" value="Genomic_DNA"/>
</dbReference>
<protein>
    <submittedName>
        <fullName evidence="3">Collagen-like protein</fullName>
    </submittedName>
</protein>